<dbReference type="SUPFAM" id="SSF53098">
    <property type="entry name" value="Ribonuclease H-like"/>
    <property type="match status" value="1"/>
</dbReference>
<name>A0A1I1EIK4_BREAD</name>
<dbReference type="GO" id="GO:0003677">
    <property type="term" value="F:DNA binding"/>
    <property type="evidence" value="ECO:0007669"/>
    <property type="project" value="UniProtKB-KW"/>
</dbReference>
<evidence type="ECO:0000256" key="10">
    <source>
        <dbReference type="ARBA" id="ARBA00023172"/>
    </source>
</evidence>
<dbReference type="Pfam" id="PF02075">
    <property type="entry name" value="RuvC"/>
    <property type="match status" value="1"/>
</dbReference>
<evidence type="ECO:0000313" key="15">
    <source>
        <dbReference type="Proteomes" id="UP000240042"/>
    </source>
</evidence>
<dbReference type="RefSeq" id="WP_092319507.1">
    <property type="nucleotide sequence ID" value="NZ_FOKY01000013.1"/>
</dbReference>
<dbReference type="FunFam" id="3.30.420.10:FF:000002">
    <property type="entry name" value="Crossover junction endodeoxyribonuclease RuvC"/>
    <property type="match status" value="1"/>
</dbReference>
<dbReference type="AlphaFoldDB" id="A0A1I1EIK4"/>
<keyword evidence="8 13" id="KW-0460">Magnesium</keyword>
<evidence type="ECO:0000256" key="12">
    <source>
        <dbReference type="ARBA" id="ARBA00029354"/>
    </source>
</evidence>
<evidence type="ECO:0000256" key="13">
    <source>
        <dbReference type="HAMAP-Rule" id="MF_00034"/>
    </source>
</evidence>
<dbReference type="PANTHER" id="PTHR30194">
    <property type="entry name" value="CROSSOVER JUNCTION ENDODEOXYRIBONUCLEASE RUVC"/>
    <property type="match status" value="1"/>
</dbReference>
<dbReference type="EC" id="3.1.21.10" evidence="13"/>
<evidence type="ECO:0000256" key="7">
    <source>
        <dbReference type="ARBA" id="ARBA00022801"/>
    </source>
</evidence>
<comment type="cofactor">
    <cofactor evidence="13">
        <name>Mg(2+)</name>
        <dbReference type="ChEBI" id="CHEBI:18420"/>
    </cofactor>
    <text evidence="13">Binds 2 Mg(2+) ion per subunit.</text>
</comment>
<dbReference type="EMBL" id="FOKY01000013">
    <property type="protein sequence ID" value="SFB86877.1"/>
    <property type="molecule type" value="Genomic_DNA"/>
</dbReference>
<dbReference type="GO" id="GO:0048476">
    <property type="term" value="C:Holliday junction resolvase complex"/>
    <property type="evidence" value="ECO:0007669"/>
    <property type="project" value="UniProtKB-UniRule"/>
</dbReference>
<dbReference type="Proteomes" id="UP000240042">
    <property type="component" value="Unassembled WGS sequence"/>
</dbReference>
<organism evidence="14 15">
    <name type="scientific">Brevinema andersonii</name>
    <dbReference type="NCBI Taxonomy" id="34097"/>
    <lineage>
        <taxon>Bacteria</taxon>
        <taxon>Pseudomonadati</taxon>
        <taxon>Spirochaetota</taxon>
        <taxon>Spirochaetia</taxon>
        <taxon>Brevinematales</taxon>
        <taxon>Brevinemataceae</taxon>
        <taxon>Brevinema</taxon>
    </lineage>
</organism>
<gene>
    <name evidence="13" type="primary">ruvC</name>
    <name evidence="14" type="ORF">SAMN02745150_01125</name>
</gene>
<evidence type="ECO:0000256" key="5">
    <source>
        <dbReference type="ARBA" id="ARBA00022759"/>
    </source>
</evidence>
<dbReference type="HAMAP" id="MF_00034">
    <property type="entry name" value="RuvC"/>
    <property type="match status" value="1"/>
</dbReference>
<evidence type="ECO:0000256" key="8">
    <source>
        <dbReference type="ARBA" id="ARBA00022842"/>
    </source>
</evidence>
<keyword evidence="7 13" id="KW-0378">Hydrolase</keyword>
<evidence type="ECO:0000256" key="4">
    <source>
        <dbReference type="ARBA" id="ARBA00022723"/>
    </source>
</evidence>
<comment type="subcellular location">
    <subcellularLocation>
        <location evidence="13">Cytoplasm</location>
    </subcellularLocation>
</comment>
<sequence length="156" mass="17224">MVICGIDPGFDRAGYAFLQNIGASQPVVLSYGVVTTDKSHDFSMRLFELAEDFVGLFERYQPQYLVLEKLFMGRNITTALPVAEIRGVLRYLAAKNNIELTEVPPNTVKKNVTGYGGADKKQIIQAVTFLLNLPYPPQPDDAADALAIAFCGFLKF</sequence>
<comment type="catalytic activity">
    <reaction evidence="12 13">
        <text>Endonucleolytic cleavage at a junction such as a reciprocal single-stranded crossover between two homologous DNA duplexes (Holliday junction).</text>
        <dbReference type="EC" id="3.1.21.10"/>
    </reaction>
</comment>
<evidence type="ECO:0000256" key="9">
    <source>
        <dbReference type="ARBA" id="ARBA00023125"/>
    </source>
</evidence>
<reference evidence="15" key="1">
    <citation type="submission" date="2016-10" db="EMBL/GenBank/DDBJ databases">
        <authorList>
            <person name="Varghese N."/>
            <person name="Submissions S."/>
        </authorList>
    </citation>
    <scope>NUCLEOTIDE SEQUENCE [LARGE SCALE GENOMIC DNA]</scope>
    <source>
        <strain evidence="15">ATCC 43811</strain>
    </source>
</reference>
<comment type="function">
    <text evidence="13">The RuvA-RuvB-RuvC complex processes Holliday junction (HJ) DNA during genetic recombination and DNA repair. Endonuclease that resolves HJ intermediates. Cleaves cruciform DNA by making single-stranded nicks across the HJ at symmetrical positions within the homologous arms, yielding a 5'-phosphate and a 3'-hydroxyl group; requires a central core of homology in the junction. The consensus cleavage sequence is 5'-(A/T)TT(C/G)-3'. Cleavage occurs on the 3'-side of the TT dinucleotide at the point of strand exchange. HJ branch migration catalyzed by RuvA-RuvB allows RuvC to scan DNA until it finds its consensus sequence, where it cleaves and resolves the cruciform DNA.</text>
</comment>
<feature type="binding site" evidence="13">
    <location>
        <position position="68"/>
    </location>
    <ligand>
        <name>Mg(2+)</name>
        <dbReference type="ChEBI" id="CHEBI:18420"/>
        <label>2</label>
    </ligand>
</feature>
<dbReference type="PROSITE" id="PS01321">
    <property type="entry name" value="RUVC"/>
    <property type="match status" value="1"/>
</dbReference>
<keyword evidence="4 13" id="KW-0479">Metal-binding</keyword>
<dbReference type="GO" id="GO:0006281">
    <property type="term" value="P:DNA repair"/>
    <property type="evidence" value="ECO:0007669"/>
    <property type="project" value="UniProtKB-UniRule"/>
</dbReference>
<feature type="binding site" evidence="13">
    <location>
        <position position="141"/>
    </location>
    <ligand>
        <name>Mg(2+)</name>
        <dbReference type="ChEBI" id="CHEBI:18420"/>
        <label>1</label>
    </ligand>
</feature>
<feature type="active site" evidence="13">
    <location>
        <position position="7"/>
    </location>
</feature>
<keyword evidence="15" id="KW-1185">Reference proteome</keyword>
<keyword evidence="2 13" id="KW-0963">Cytoplasm</keyword>
<dbReference type="Gene3D" id="3.30.420.10">
    <property type="entry name" value="Ribonuclease H-like superfamily/Ribonuclease H"/>
    <property type="match status" value="1"/>
</dbReference>
<evidence type="ECO:0000256" key="6">
    <source>
        <dbReference type="ARBA" id="ARBA00022763"/>
    </source>
</evidence>
<dbReference type="CDD" id="cd16962">
    <property type="entry name" value="RuvC"/>
    <property type="match status" value="1"/>
</dbReference>
<evidence type="ECO:0000256" key="2">
    <source>
        <dbReference type="ARBA" id="ARBA00022490"/>
    </source>
</evidence>
<dbReference type="InterPro" id="IPR036397">
    <property type="entry name" value="RNaseH_sf"/>
</dbReference>
<keyword evidence="6 13" id="KW-0227">DNA damage</keyword>
<keyword evidence="11 13" id="KW-0234">DNA repair</keyword>
<dbReference type="GO" id="GO:0006310">
    <property type="term" value="P:DNA recombination"/>
    <property type="evidence" value="ECO:0007669"/>
    <property type="project" value="UniProtKB-UniRule"/>
</dbReference>
<protein>
    <recommendedName>
        <fullName evidence="13">Crossover junction endodeoxyribonuclease RuvC</fullName>
        <ecNumber evidence="13">3.1.21.10</ecNumber>
    </recommendedName>
    <alternativeName>
        <fullName evidence="13">Holliday junction nuclease RuvC</fullName>
    </alternativeName>
    <alternativeName>
        <fullName evidence="13">Holliday junction resolvase RuvC</fullName>
    </alternativeName>
</protein>
<dbReference type="GO" id="GO:0008821">
    <property type="term" value="F:crossover junction DNA endonuclease activity"/>
    <property type="evidence" value="ECO:0007669"/>
    <property type="project" value="UniProtKB-UniRule"/>
</dbReference>
<keyword evidence="9 13" id="KW-0238">DNA-binding</keyword>
<dbReference type="GO" id="GO:0000287">
    <property type="term" value="F:magnesium ion binding"/>
    <property type="evidence" value="ECO:0007669"/>
    <property type="project" value="UniProtKB-UniRule"/>
</dbReference>
<evidence type="ECO:0000256" key="1">
    <source>
        <dbReference type="ARBA" id="ARBA00009518"/>
    </source>
</evidence>
<feature type="active site" evidence="13">
    <location>
        <position position="68"/>
    </location>
</feature>
<dbReference type="InterPro" id="IPR002176">
    <property type="entry name" value="X-over_junc_endoDNase_RuvC"/>
</dbReference>
<feature type="binding site" evidence="13">
    <location>
        <position position="7"/>
    </location>
    <ligand>
        <name>Mg(2+)</name>
        <dbReference type="ChEBI" id="CHEBI:18420"/>
        <label>1</label>
    </ligand>
</feature>
<dbReference type="InterPro" id="IPR020563">
    <property type="entry name" value="X-over_junc_endoDNase_Mg_BS"/>
</dbReference>
<comment type="subunit">
    <text evidence="13">Homodimer which binds Holliday junction (HJ) DNA. The HJ becomes 2-fold symmetrical on binding to RuvC with unstacked arms; it has a different conformation from HJ DNA in complex with RuvA. In the full resolvosome a probable DNA-RuvA(4)-RuvB(12)-RuvC(2) complex forms which resolves the HJ.</text>
</comment>
<proteinExistence type="inferred from homology"/>
<keyword evidence="10 13" id="KW-0233">DNA recombination</keyword>
<dbReference type="GO" id="GO:0005737">
    <property type="term" value="C:cytoplasm"/>
    <property type="evidence" value="ECO:0007669"/>
    <property type="project" value="UniProtKB-SubCell"/>
</dbReference>
<evidence type="ECO:0000256" key="3">
    <source>
        <dbReference type="ARBA" id="ARBA00022722"/>
    </source>
</evidence>
<dbReference type="PANTHER" id="PTHR30194:SF3">
    <property type="entry name" value="CROSSOVER JUNCTION ENDODEOXYRIBONUCLEASE RUVC"/>
    <property type="match status" value="1"/>
</dbReference>
<dbReference type="InterPro" id="IPR012337">
    <property type="entry name" value="RNaseH-like_sf"/>
</dbReference>
<accession>A0A1I1EIK4</accession>
<dbReference type="STRING" id="34097.SAMN02745150_01125"/>
<dbReference type="PRINTS" id="PR00696">
    <property type="entry name" value="RSOLVASERUVC"/>
</dbReference>
<evidence type="ECO:0000256" key="11">
    <source>
        <dbReference type="ARBA" id="ARBA00023204"/>
    </source>
</evidence>
<evidence type="ECO:0000313" key="14">
    <source>
        <dbReference type="EMBL" id="SFB86877.1"/>
    </source>
</evidence>
<feature type="active site" evidence="13">
    <location>
        <position position="141"/>
    </location>
</feature>
<keyword evidence="5 13" id="KW-0255">Endonuclease</keyword>
<comment type="similarity">
    <text evidence="1 13">Belongs to the RuvC family.</text>
</comment>
<dbReference type="OrthoDB" id="9805499at2"/>
<keyword evidence="3 13" id="KW-0540">Nuclease</keyword>